<keyword evidence="2" id="KW-1133">Transmembrane helix</keyword>
<protein>
    <submittedName>
        <fullName evidence="3">Uncharacterized protein</fullName>
    </submittedName>
</protein>
<evidence type="ECO:0000256" key="2">
    <source>
        <dbReference type="SAM" id="Phobius"/>
    </source>
</evidence>
<evidence type="ECO:0000313" key="3">
    <source>
        <dbReference type="EMBL" id="PWI69294.1"/>
    </source>
</evidence>
<proteinExistence type="predicted"/>
<name>A0A2U3E498_PURLI</name>
<dbReference type="Proteomes" id="UP000245956">
    <property type="component" value="Unassembled WGS sequence"/>
</dbReference>
<dbReference type="EMBL" id="LCWV01000012">
    <property type="protein sequence ID" value="PWI69294.1"/>
    <property type="molecule type" value="Genomic_DNA"/>
</dbReference>
<keyword evidence="2" id="KW-0812">Transmembrane</keyword>
<accession>A0A2U3E498</accession>
<evidence type="ECO:0000313" key="4">
    <source>
        <dbReference type="Proteomes" id="UP000245956"/>
    </source>
</evidence>
<comment type="caution">
    <text evidence="3">The sequence shown here is derived from an EMBL/GenBank/DDBJ whole genome shotgun (WGS) entry which is preliminary data.</text>
</comment>
<dbReference type="AlphaFoldDB" id="A0A2U3E498"/>
<feature type="transmembrane region" description="Helical" evidence="2">
    <location>
        <begin position="322"/>
        <end position="341"/>
    </location>
</feature>
<reference evidence="3 4" key="1">
    <citation type="journal article" date="2016" name="Front. Microbiol.">
        <title>Genome and transcriptome sequences reveal the specific parasitism of the nematophagous Purpureocillium lilacinum 36-1.</title>
        <authorList>
            <person name="Xie J."/>
            <person name="Li S."/>
            <person name="Mo C."/>
            <person name="Xiao X."/>
            <person name="Peng D."/>
            <person name="Wang G."/>
            <person name="Xiao Y."/>
        </authorList>
    </citation>
    <scope>NUCLEOTIDE SEQUENCE [LARGE SCALE GENOMIC DNA]</scope>
    <source>
        <strain evidence="3 4">36-1</strain>
    </source>
</reference>
<gene>
    <name evidence="3" type="ORF">PCL_00941</name>
</gene>
<feature type="transmembrane region" description="Helical" evidence="2">
    <location>
        <begin position="447"/>
        <end position="465"/>
    </location>
</feature>
<sequence>MGVKSEKSSASYGSFPKKGTGDRREFDFKICDIILDTDEDDPVADFVSDLAKNVKRWSRLAELDECSVEQDHNSYVAKVRMRARGSSNSSSVIASLDVAMKDLCRGLMDVEEGRRGRLESLTQRSIWGIIPISSMFETYWTATFFRDIIENSPEYLAGLAEEYMHEGHPYYVPPLMVVCIAVLFGMQETFHFMPHLLGVSIDTNLDLPRFMMAAIPAVSRVFRWFSRQRATRFSSPSDDISDATRDYEISLADFKGKYDRMLTEFATIDSHTAPTLLRDLQWMHGACSAICQMSVAASHLLTARADLLEPLLEIMDQYHQKAAAGAAASLASVVATAIALGEGTGAAVAVGSAGAATAGAATAGAATAGAATAAVPATAAAAAAGSTAGGTAVGAAIAAGAANVGAATGGGAILGGGSAGAATAAAAAAEVATTGAATVGVVGGATIGAPFVFAAVAAAAGIWAWDNYKKGVRQRAACDRIIDGYNDADMTLYLPAVGATCHAAWTKVFEMRLCLEWFRLEERRDPATLEFTTPFAQATWNDFVRRYRRASHSGNQHDQAPLLGIWLQSEVQDLRTLRSRLP</sequence>
<organism evidence="3 4">
    <name type="scientific">Purpureocillium lilacinum</name>
    <name type="common">Paecilomyces lilacinus</name>
    <dbReference type="NCBI Taxonomy" id="33203"/>
    <lineage>
        <taxon>Eukaryota</taxon>
        <taxon>Fungi</taxon>
        <taxon>Dikarya</taxon>
        <taxon>Ascomycota</taxon>
        <taxon>Pezizomycotina</taxon>
        <taxon>Sordariomycetes</taxon>
        <taxon>Hypocreomycetidae</taxon>
        <taxon>Hypocreales</taxon>
        <taxon>Ophiocordycipitaceae</taxon>
        <taxon>Purpureocillium</taxon>
    </lineage>
</organism>
<feature type="region of interest" description="Disordered" evidence="1">
    <location>
        <begin position="1"/>
        <end position="20"/>
    </location>
</feature>
<evidence type="ECO:0000256" key="1">
    <source>
        <dbReference type="SAM" id="MobiDB-lite"/>
    </source>
</evidence>
<keyword evidence="2" id="KW-0472">Membrane</keyword>